<keyword evidence="3 5" id="KW-1133">Transmembrane helix</keyword>
<proteinExistence type="predicted"/>
<keyword evidence="8" id="KW-1185">Reference proteome</keyword>
<dbReference type="AlphaFoldDB" id="A0A1G5QV50"/>
<dbReference type="InterPro" id="IPR007016">
    <property type="entry name" value="O-antigen_ligase-rel_domated"/>
</dbReference>
<accession>A0A1G5QV50</accession>
<keyword evidence="2 5" id="KW-0812">Transmembrane</keyword>
<dbReference type="GO" id="GO:0016874">
    <property type="term" value="F:ligase activity"/>
    <property type="evidence" value="ECO:0007669"/>
    <property type="project" value="UniProtKB-KW"/>
</dbReference>
<dbReference type="Proteomes" id="UP000199648">
    <property type="component" value="Unassembled WGS sequence"/>
</dbReference>
<evidence type="ECO:0000259" key="6">
    <source>
        <dbReference type="Pfam" id="PF04932"/>
    </source>
</evidence>
<dbReference type="Pfam" id="PF04932">
    <property type="entry name" value="Wzy_C"/>
    <property type="match status" value="1"/>
</dbReference>
<feature type="transmembrane region" description="Helical" evidence="5">
    <location>
        <begin position="88"/>
        <end position="116"/>
    </location>
</feature>
<dbReference type="STRING" id="415747.SAMN03097708_02794"/>
<feature type="domain" description="O-antigen ligase-related" evidence="6">
    <location>
        <begin position="88"/>
        <end position="232"/>
    </location>
</feature>
<feature type="transmembrane region" description="Helical" evidence="5">
    <location>
        <begin position="259"/>
        <end position="289"/>
    </location>
</feature>
<evidence type="ECO:0000256" key="3">
    <source>
        <dbReference type="ARBA" id="ARBA00022989"/>
    </source>
</evidence>
<dbReference type="PANTHER" id="PTHR37422:SF23">
    <property type="entry name" value="TEICHURONIC ACID BIOSYNTHESIS PROTEIN TUAE"/>
    <property type="match status" value="1"/>
</dbReference>
<dbReference type="GO" id="GO:0016020">
    <property type="term" value="C:membrane"/>
    <property type="evidence" value="ECO:0007669"/>
    <property type="project" value="UniProtKB-SubCell"/>
</dbReference>
<feature type="transmembrane region" description="Helical" evidence="5">
    <location>
        <begin position="220"/>
        <end position="239"/>
    </location>
</feature>
<gene>
    <name evidence="7" type="ORF">SAMN03097708_02794</name>
</gene>
<evidence type="ECO:0000256" key="4">
    <source>
        <dbReference type="ARBA" id="ARBA00023136"/>
    </source>
</evidence>
<sequence length="540" mass="59774">MPLTFFAFLWDPDSGRAWPRMQGLFITLGLVGTLMAFYQATQGEAPSALYLNKNNHAAFLNLLLLPLVARFVAGSTDGSRFRAASGGVIVLFLTVVFLIGSRGAFLGFIGGVLFLLWGLGIARWRRHWLLFSALVAIALLLANIGFEPTSSTGARVATLAQPGEAGASRFLIWETSVEMLREHPLWGIGLGTFWMMYPAFRHPDDASGGFFVHNDYLQIWLEAGLPGLLLILLIGWSLFRSVSAFRQRAGGNEVEVYGLTAGLAAVGVHSVFTFNLYILSILILCGLYLGRLHHHCYSTPTNWRLNLQRIRRKAFVPLLIAGLIPPFGYFLSVTLSQYYLERADKVTTENLGTADRLLGQAQGLTPALEAIRSARGELWRSTLGDLEGERAAEAFKQSVAAYLEGHRLNGYVPRPLVGLGRLYSEYPQWADEGNAAEIAEAYFTEAIRLDPRSLSARRNLAFHQLRQGDTEAALAALEGGLKYRYPPTLNLAGYYSFASQLYEEIGKDEQSIHWHTKAEAITEKIERKRTRTAPSASMHG</sequence>
<dbReference type="InterPro" id="IPR051533">
    <property type="entry name" value="WaaL-like"/>
</dbReference>
<keyword evidence="4 5" id="KW-0472">Membrane</keyword>
<dbReference type="EMBL" id="FMWD01000009">
    <property type="protein sequence ID" value="SCZ65151.1"/>
    <property type="molecule type" value="Genomic_DNA"/>
</dbReference>
<evidence type="ECO:0000256" key="1">
    <source>
        <dbReference type="ARBA" id="ARBA00004141"/>
    </source>
</evidence>
<dbReference type="OrthoDB" id="7059610at2"/>
<comment type="subcellular location">
    <subcellularLocation>
        <location evidence="1">Membrane</location>
        <topology evidence="1">Multi-pass membrane protein</topology>
    </subcellularLocation>
</comment>
<evidence type="ECO:0000256" key="2">
    <source>
        <dbReference type="ARBA" id="ARBA00022692"/>
    </source>
</evidence>
<dbReference type="InterPro" id="IPR011990">
    <property type="entry name" value="TPR-like_helical_dom_sf"/>
</dbReference>
<evidence type="ECO:0000313" key="8">
    <source>
        <dbReference type="Proteomes" id="UP000199648"/>
    </source>
</evidence>
<reference evidence="7 8" key="1">
    <citation type="submission" date="2016-10" db="EMBL/GenBank/DDBJ databases">
        <authorList>
            <person name="de Groot N.N."/>
        </authorList>
    </citation>
    <scope>NUCLEOTIDE SEQUENCE [LARGE SCALE GENOMIC DNA]</scope>
    <source>
        <strain evidence="7 8">HLD2</strain>
    </source>
</reference>
<dbReference type="PANTHER" id="PTHR37422">
    <property type="entry name" value="TEICHURONIC ACID BIOSYNTHESIS PROTEIN TUAE"/>
    <property type="match status" value="1"/>
</dbReference>
<organism evidence="7 8">
    <name type="scientific">Thiohalomonas denitrificans</name>
    <dbReference type="NCBI Taxonomy" id="415747"/>
    <lineage>
        <taxon>Bacteria</taxon>
        <taxon>Pseudomonadati</taxon>
        <taxon>Pseudomonadota</taxon>
        <taxon>Gammaproteobacteria</taxon>
        <taxon>Thiohalomonadales</taxon>
        <taxon>Thiohalomonadaceae</taxon>
        <taxon>Thiohalomonas</taxon>
    </lineage>
</organism>
<dbReference type="Gene3D" id="1.25.40.10">
    <property type="entry name" value="Tetratricopeptide repeat domain"/>
    <property type="match status" value="1"/>
</dbReference>
<feature type="transmembrane region" description="Helical" evidence="5">
    <location>
        <begin position="20"/>
        <end position="38"/>
    </location>
</feature>
<feature type="transmembrane region" description="Helical" evidence="5">
    <location>
        <begin position="128"/>
        <end position="146"/>
    </location>
</feature>
<evidence type="ECO:0000256" key="5">
    <source>
        <dbReference type="SAM" id="Phobius"/>
    </source>
</evidence>
<dbReference type="SUPFAM" id="SSF48452">
    <property type="entry name" value="TPR-like"/>
    <property type="match status" value="1"/>
</dbReference>
<name>A0A1G5QV50_9GAMM</name>
<keyword evidence="7" id="KW-0436">Ligase</keyword>
<feature type="transmembrane region" description="Helical" evidence="5">
    <location>
        <begin position="314"/>
        <end position="340"/>
    </location>
</feature>
<feature type="transmembrane region" description="Helical" evidence="5">
    <location>
        <begin position="58"/>
        <end position="76"/>
    </location>
</feature>
<evidence type="ECO:0000313" key="7">
    <source>
        <dbReference type="EMBL" id="SCZ65151.1"/>
    </source>
</evidence>
<protein>
    <submittedName>
        <fullName evidence="7">O-Antigen ligase</fullName>
    </submittedName>
</protein>